<dbReference type="AlphaFoldDB" id="X1TDW9"/>
<protein>
    <submittedName>
        <fullName evidence="2">Uncharacterized protein</fullName>
    </submittedName>
</protein>
<proteinExistence type="predicted"/>
<dbReference type="EMBL" id="BARW01007219">
    <property type="protein sequence ID" value="GAI85805.1"/>
    <property type="molecule type" value="Genomic_DNA"/>
</dbReference>
<sequence>MAKADESPSTKITLSHETTRISEPLNDDGTVNYLAAINAQYSEGVTKDNNAAILLLQAAGPKILAPVIKDKVLAILGLSSLPSEGDYFIRSGEYAPSSKEIYEFLEEALDGPWSAKDYPKLAGWLKANEKPLLLVIAATNRPRYYMPMLSPDEPPRIFSVIVAGVQGWREMGNALASRAMLKLDSGDIEGAQADLLAVHRLARLVGQGPTVIERLVGMALESTACRGDNGLATSGRLKASQAQAYLCDLQALAVLPGIIETMDKCERFALLDNTRSIYRTGYKDEFLALFEMNPVITRLFEAETKIDLSKIDKEKAAQIPEMPVDWNEILRRINSWQDRVVDAASKPTFVQRMEAFDR</sequence>
<evidence type="ECO:0000313" key="2">
    <source>
        <dbReference type="EMBL" id="GAI85805.1"/>
    </source>
</evidence>
<name>X1TDW9_9ZZZZ</name>
<accession>X1TDW9</accession>
<reference evidence="2" key="1">
    <citation type="journal article" date="2014" name="Front. Microbiol.">
        <title>High frequency of phylogenetically diverse reductive dehalogenase-homologous genes in deep subseafloor sedimentary metagenomes.</title>
        <authorList>
            <person name="Kawai M."/>
            <person name="Futagami T."/>
            <person name="Toyoda A."/>
            <person name="Takaki Y."/>
            <person name="Nishi S."/>
            <person name="Hori S."/>
            <person name="Arai W."/>
            <person name="Tsubouchi T."/>
            <person name="Morono Y."/>
            <person name="Uchiyama I."/>
            <person name="Ito T."/>
            <person name="Fujiyama A."/>
            <person name="Inagaki F."/>
            <person name="Takami H."/>
        </authorList>
    </citation>
    <scope>NUCLEOTIDE SEQUENCE</scope>
    <source>
        <strain evidence="2">Expedition CK06-06</strain>
    </source>
</reference>
<feature type="region of interest" description="Disordered" evidence="1">
    <location>
        <begin position="1"/>
        <end position="20"/>
    </location>
</feature>
<organism evidence="2">
    <name type="scientific">marine sediment metagenome</name>
    <dbReference type="NCBI Taxonomy" id="412755"/>
    <lineage>
        <taxon>unclassified sequences</taxon>
        <taxon>metagenomes</taxon>
        <taxon>ecological metagenomes</taxon>
    </lineage>
</organism>
<evidence type="ECO:0000256" key="1">
    <source>
        <dbReference type="SAM" id="MobiDB-lite"/>
    </source>
</evidence>
<gene>
    <name evidence="2" type="ORF">S12H4_15080</name>
</gene>
<comment type="caution">
    <text evidence="2">The sequence shown here is derived from an EMBL/GenBank/DDBJ whole genome shotgun (WGS) entry which is preliminary data.</text>
</comment>
<feature type="non-terminal residue" evidence="2">
    <location>
        <position position="358"/>
    </location>
</feature>